<keyword evidence="1" id="KW-0812">Transmembrane</keyword>
<gene>
    <name evidence="3" type="ORF">C8N38_11173</name>
</gene>
<evidence type="ECO:0000313" key="4">
    <source>
        <dbReference type="Proteomes" id="UP000244037"/>
    </source>
</evidence>
<dbReference type="Proteomes" id="UP000244037">
    <property type="component" value="Unassembled WGS sequence"/>
</dbReference>
<evidence type="ECO:0000256" key="1">
    <source>
        <dbReference type="SAM" id="Phobius"/>
    </source>
</evidence>
<proteinExistence type="predicted"/>
<feature type="transmembrane region" description="Helical" evidence="1">
    <location>
        <begin position="80"/>
        <end position="108"/>
    </location>
</feature>
<accession>A0A8E3AQ56</accession>
<protein>
    <submittedName>
        <fullName evidence="3">Tripartite tricarboxylate transporter TctB family protein</fullName>
    </submittedName>
</protein>
<dbReference type="InterPro" id="IPR009936">
    <property type="entry name" value="DUF1468"/>
</dbReference>
<dbReference type="RefSeq" id="WP_075787741.1">
    <property type="nucleotide sequence ID" value="NZ_QAYC01000011.1"/>
</dbReference>
<dbReference type="AlphaFoldDB" id="A0A8E3AQ56"/>
<feature type="transmembrane region" description="Helical" evidence="1">
    <location>
        <begin position="37"/>
        <end position="60"/>
    </location>
</feature>
<name>A0A8E3AQ56_9RHOB</name>
<sequence length="146" mass="15517">MIRRFAPTHAITLGLVLCVTGYITWSAVSASSTLNNLVVVAPVAVLLVVLCLIIVATALLRPEPDPQEAHYSAWGDLALLAGFAVFCFGLTTVGFDVATFLFVWAGVVVSGGQGKWQPPLYAALFTVLMVEGFGALFPYPMTTLVL</sequence>
<keyword evidence="4" id="KW-1185">Reference proteome</keyword>
<comment type="caution">
    <text evidence="3">The sequence shown here is derived from an EMBL/GenBank/DDBJ whole genome shotgun (WGS) entry which is preliminary data.</text>
</comment>
<keyword evidence="1" id="KW-1133">Transmembrane helix</keyword>
<dbReference type="OrthoDB" id="8453977at2"/>
<dbReference type="Pfam" id="PF07331">
    <property type="entry name" value="TctB"/>
    <property type="match status" value="1"/>
</dbReference>
<evidence type="ECO:0000259" key="2">
    <source>
        <dbReference type="Pfam" id="PF07331"/>
    </source>
</evidence>
<feature type="transmembrane region" description="Helical" evidence="1">
    <location>
        <begin position="120"/>
        <end position="139"/>
    </location>
</feature>
<reference evidence="3 4" key="1">
    <citation type="submission" date="2018-04" db="EMBL/GenBank/DDBJ databases">
        <title>Genomic Encyclopedia of Archaeal and Bacterial Type Strains, Phase II (KMG-II): from individual species to whole genera.</title>
        <authorList>
            <person name="Goeker M."/>
        </authorList>
    </citation>
    <scope>NUCLEOTIDE SEQUENCE [LARGE SCALE GENOMIC DNA]</scope>
    <source>
        <strain evidence="3 4">DSM 19783</strain>
    </source>
</reference>
<evidence type="ECO:0000313" key="3">
    <source>
        <dbReference type="EMBL" id="PTW46589.1"/>
    </source>
</evidence>
<dbReference type="EMBL" id="QAYC01000011">
    <property type="protein sequence ID" value="PTW46589.1"/>
    <property type="molecule type" value="Genomic_DNA"/>
</dbReference>
<feature type="domain" description="DUF1468" evidence="2">
    <location>
        <begin position="15"/>
        <end position="140"/>
    </location>
</feature>
<keyword evidence="1" id="KW-0472">Membrane</keyword>
<organism evidence="3 4">
    <name type="scientific">Rhodovulum kholense</name>
    <dbReference type="NCBI Taxonomy" id="453584"/>
    <lineage>
        <taxon>Bacteria</taxon>
        <taxon>Pseudomonadati</taxon>
        <taxon>Pseudomonadota</taxon>
        <taxon>Alphaproteobacteria</taxon>
        <taxon>Rhodobacterales</taxon>
        <taxon>Paracoccaceae</taxon>
        <taxon>Rhodovulum</taxon>
    </lineage>
</organism>
<feature type="transmembrane region" description="Helical" evidence="1">
    <location>
        <begin position="6"/>
        <end position="25"/>
    </location>
</feature>